<dbReference type="InterPro" id="IPR053158">
    <property type="entry name" value="CapK_Type1_Caps_Biosynth"/>
</dbReference>
<dbReference type="PANTHER" id="PTHR36932">
    <property type="entry name" value="CAPSULAR POLYSACCHARIDE BIOSYNTHESIS PROTEIN"/>
    <property type="match status" value="1"/>
</dbReference>
<dbReference type="Gene3D" id="3.30.1490.20">
    <property type="entry name" value="ATP-grasp fold, A domain"/>
    <property type="match status" value="1"/>
</dbReference>
<dbReference type="SUPFAM" id="SSF56801">
    <property type="entry name" value="Acetyl-CoA synthetase-like"/>
    <property type="match status" value="1"/>
</dbReference>
<sequence>MRPDQFANIFLSAAKRRGIPCNEVEVLGEPRAKAHWTRIDHPNGPFLRRKGVFQFVSRLRPRRAGRRLNQGAEAICSSRGALRAVLMGQGLPVWSACLADAAQIDDALQTVCDPSDNAPGFVRLMADGANGLTGDVRNAQIYDAEAVDALRAAALEMIEQSEVVSLEPLHPGQHIYVYLVGGIVQATQRRAPPSVTGDGVQTIYQLISARNSAEDTADALSLRPALMRALDRQGLKLTDRPEAGQRVQLGQIQDGASGYEVGALSDPLDRQHDGALAQLAKAALTAVGGMPYGAVELFAPKGACLQSGADVVLRNVIPYADPAPFCAADADTAEKISDALLAMLGSDEVWQMTPLPNYAPSALDDADPDLRGIDPEARAMARELAMAHIPYQVATYAPEPDSEPINSVTFQLAGHEYSVANGAIRIMLGDGARGHINGPAVPLTSDKSATKALLKQQGLNAPEGRTFQRSEMGGAMAYAQDHFLAQGIPVCIKPAAGHGGILVFTKCATEAQVTHALEAVFRRFREAIVEQTVSGEDVRFIYVEPNIVGTLQSVRADVTGDGCSTILQLLKAFNDQIPSTGRLRNVACGADLVHHLFSQSLQLESVPAVGQQVSLSPINYFTTYLDGTDSSGDIHPEYYELAKSVFAAIPGLRIGAMDTIIGDRTQPATGDNWHVLEINSSPGITTYTQRGTADAPQPYAKAVIDLLRRKGDEIQKAASEHAFEKEVTHSDEVLAEQIDASLAALETMPAEFLAETQMDALVALVEQAKAHSPFYRDHLKDVFVNGAFSPDAWLSLPILQRRDVRLLGDRMHCDTTPEGGEVSTVSTSGSSGSPLTVRWNRMATLATRSVTQRMYRWHGFDMAGSYAGIRSYGEKGAAFPGMRRQRSWNTFNPDAPFYSLSVDTPMAQQLDWLGMIRPDYLNTYPSVVAELARLGLRNNEKLRFDYVLTAGEVVTPEIRALCQEAFGARILDSYGCQEFGKIAVQCEHEKGRLHICTSNVLVEVLDENNQQVLPGQSGRVVLTSLYNYAMPFIRYEIGDYVTLADSPCPCGRSGPTIEQVHGRRRNMIVLPNGDRRWIAGRTLSDLAKILGASNLRLVQTHPNRIEVEYEATATPPPGIDQRLTDVLRASVHPLLSATSVAVAQLQRSASGKFEDVVGLEADWLQK</sequence>
<dbReference type="Gene3D" id="3.40.50.12780">
    <property type="entry name" value="N-terminal domain of ligase-like"/>
    <property type="match status" value="1"/>
</dbReference>
<dbReference type="InterPro" id="IPR011761">
    <property type="entry name" value="ATP-grasp"/>
</dbReference>
<dbReference type="EMBL" id="CYSC01000007">
    <property type="protein sequence ID" value="CUH70472.1"/>
    <property type="molecule type" value="Genomic_DNA"/>
</dbReference>
<name>A0A0P1FQ52_9RHOB</name>
<proteinExistence type="predicted"/>
<evidence type="ECO:0000313" key="3">
    <source>
        <dbReference type="EMBL" id="CUH65349.1"/>
    </source>
</evidence>
<evidence type="ECO:0000313" key="5">
    <source>
        <dbReference type="Proteomes" id="UP000051086"/>
    </source>
</evidence>
<dbReference type="GO" id="GO:0046872">
    <property type="term" value="F:metal ion binding"/>
    <property type="evidence" value="ECO:0007669"/>
    <property type="project" value="InterPro"/>
</dbReference>
<dbReference type="GO" id="GO:0005524">
    <property type="term" value="F:ATP binding"/>
    <property type="evidence" value="ECO:0007669"/>
    <property type="project" value="UniProtKB-UniRule"/>
</dbReference>
<keyword evidence="1" id="KW-0547">Nucleotide-binding</keyword>
<evidence type="ECO:0000259" key="2">
    <source>
        <dbReference type="PROSITE" id="PS50975"/>
    </source>
</evidence>
<dbReference type="InterPro" id="IPR013815">
    <property type="entry name" value="ATP_grasp_subdomain_1"/>
</dbReference>
<gene>
    <name evidence="4" type="primary">gshAB</name>
    <name evidence="3" type="ORF">TL5118_01268</name>
    <name evidence="4" type="ORF">TL5120_00249</name>
</gene>
<protein>
    <submittedName>
        <fullName evidence="4">Gamma-GCS-GS</fullName>
    </submittedName>
</protein>
<dbReference type="Proteomes" id="UP000051086">
    <property type="component" value="Unassembled WGS sequence"/>
</dbReference>
<dbReference type="Proteomes" id="UP000051887">
    <property type="component" value="Unassembled WGS sequence"/>
</dbReference>
<keyword evidence="1" id="KW-0067">ATP-binding</keyword>
<dbReference type="Gene3D" id="3.30.470.20">
    <property type="entry name" value="ATP-grasp fold, B domain"/>
    <property type="match status" value="2"/>
</dbReference>
<feature type="domain" description="ATP-grasp" evidence="2">
    <location>
        <begin position="451"/>
        <end position="708"/>
    </location>
</feature>
<evidence type="ECO:0000313" key="6">
    <source>
        <dbReference type="Proteomes" id="UP000051887"/>
    </source>
</evidence>
<dbReference type="SUPFAM" id="SSF56059">
    <property type="entry name" value="Glutathione synthetase ATP-binding domain-like"/>
    <property type="match status" value="1"/>
</dbReference>
<accession>A0A0P1FQ52</accession>
<organism evidence="4 6">
    <name type="scientific">Thalassovita autumnalis</name>
    <dbReference type="NCBI Taxonomy" id="2072972"/>
    <lineage>
        <taxon>Bacteria</taxon>
        <taxon>Pseudomonadati</taxon>
        <taxon>Pseudomonadota</taxon>
        <taxon>Alphaproteobacteria</taxon>
        <taxon>Rhodobacterales</taxon>
        <taxon>Roseobacteraceae</taxon>
        <taxon>Thalassovita</taxon>
    </lineage>
</organism>
<dbReference type="EMBL" id="CYSB01000025">
    <property type="protein sequence ID" value="CUH65349.1"/>
    <property type="molecule type" value="Genomic_DNA"/>
</dbReference>
<reference evidence="3 5" key="1">
    <citation type="submission" date="2015-09" db="EMBL/GenBank/DDBJ databases">
        <authorList>
            <person name="Rodrigo-Torres L."/>
            <person name="Arahal D.R."/>
        </authorList>
    </citation>
    <scope>NUCLEOTIDE SEQUENCE [LARGE SCALE GENOMIC DNA]</scope>
    <source>
        <strain evidence="3 5">CECT 5118</strain>
    </source>
</reference>
<evidence type="ECO:0000313" key="4">
    <source>
        <dbReference type="EMBL" id="CUH70472.1"/>
    </source>
</evidence>
<dbReference type="PROSITE" id="PS50975">
    <property type="entry name" value="ATP_GRASP"/>
    <property type="match status" value="1"/>
</dbReference>
<dbReference type="InterPro" id="IPR042099">
    <property type="entry name" value="ANL_N_sf"/>
</dbReference>
<keyword evidence="5" id="KW-1185">Reference proteome</keyword>
<evidence type="ECO:0000256" key="1">
    <source>
        <dbReference type="PROSITE-ProRule" id="PRU00409"/>
    </source>
</evidence>
<dbReference type="PANTHER" id="PTHR36932:SF1">
    <property type="entry name" value="CAPSULAR POLYSACCHARIDE BIOSYNTHESIS PROTEIN"/>
    <property type="match status" value="1"/>
</dbReference>
<dbReference type="AlphaFoldDB" id="A0A0P1FQ52"/>
<reference evidence="4 6" key="2">
    <citation type="submission" date="2015-09" db="EMBL/GenBank/DDBJ databases">
        <authorList>
            <consortium name="Swine Surveillance"/>
        </authorList>
    </citation>
    <scope>NUCLEOTIDE SEQUENCE [LARGE SCALE GENOMIC DNA]</scope>
    <source>
        <strain evidence="4 6">5120</strain>
    </source>
</reference>